<comment type="caution">
    <text evidence="3">The sequence shown here is derived from an EMBL/GenBank/DDBJ whole genome shotgun (WGS) entry which is preliminary data.</text>
</comment>
<keyword evidence="2" id="KW-1133">Transmembrane helix</keyword>
<dbReference type="InterPro" id="IPR025495">
    <property type="entry name" value="DUF4386"/>
</dbReference>
<accession>A0A2M9B8J6</accession>
<dbReference type="AlphaFoldDB" id="A0A2M9B8J6"/>
<feature type="transmembrane region" description="Helical" evidence="2">
    <location>
        <begin position="164"/>
        <end position="183"/>
    </location>
</feature>
<feature type="region of interest" description="Disordered" evidence="1">
    <location>
        <begin position="1"/>
        <end position="22"/>
    </location>
</feature>
<organism evidence="3 4">
    <name type="scientific">Mumia flava</name>
    <dbReference type="NCBI Taxonomy" id="1348852"/>
    <lineage>
        <taxon>Bacteria</taxon>
        <taxon>Bacillati</taxon>
        <taxon>Actinomycetota</taxon>
        <taxon>Actinomycetes</taxon>
        <taxon>Propionibacteriales</taxon>
        <taxon>Nocardioidaceae</taxon>
        <taxon>Mumia</taxon>
    </lineage>
</organism>
<dbReference type="Pfam" id="PF14329">
    <property type="entry name" value="DUF4386"/>
    <property type="match status" value="1"/>
</dbReference>
<feature type="compositionally biased region" description="Low complexity" evidence="1">
    <location>
        <begin position="1"/>
        <end position="17"/>
    </location>
</feature>
<feature type="transmembrane region" description="Helical" evidence="2">
    <location>
        <begin position="76"/>
        <end position="99"/>
    </location>
</feature>
<dbReference type="EMBL" id="PGEZ01000002">
    <property type="protein sequence ID" value="PJJ54282.1"/>
    <property type="molecule type" value="Genomic_DNA"/>
</dbReference>
<gene>
    <name evidence="3" type="ORF">CLV56_3790</name>
</gene>
<name>A0A2M9B8J6_9ACTN</name>
<reference evidence="3 4" key="1">
    <citation type="submission" date="2017-11" db="EMBL/GenBank/DDBJ databases">
        <title>Genomic Encyclopedia of Archaeal and Bacterial Type Strains, Phase II (KMG-II): From Individual Species to Whole Genera.</title>
        <authorList>
            <person name="Goeker M."/>
        </authorList>
    </citation>
    <scope>NUCLEOTIDE SEQUENCE [LARGE SCALE GENOMIC DNA]</scope>
    <source>
        <strain evidence="3 4">DSM 27763</strain>
    </source>
</reference>
<evidence type="ECO:0000256" key="1">
    <source>
        <dbReference type="SAM" id="MobiDB-lite"/>
    </source>
</evidence>
<sequence length="262" mass="27826">MTATTAPSNAAPSTPAPHTETRRARLRRLTKVAGWLYLAIFVVYPLATLVRSSLVVPGDAATTAANIHDNETLFRWGMAGEASIVLIEIVLAAVLYALLRPVSRSMSLAASLARVAEAVVMAAGCLVTSILSLVVVNAGGYAAAFDADQRNALVMVFQEANDDIVLVWGFFFALSLLLTGWLVVRSGFLPRIPGLLLALAGAGYLLQSFGTFVAPGMTDVWATVVLVVAIPGELVFALWLLIKGVDEDAWSESAARAQRTQL</sequence>
<dbReference type="Proteomes" id="UP000230842">
    <property type="component" value="Unassembled WGS sequence"/>
</dbReference>
<evidence type="ECO:0000313" key="3">
    <source>
        <dbReference type="EMBL" id="PJJ54282.1"/>
    </source>
</evidence>
<protein>
    <submittedName>
        <fullName evidence="3">Uncharacterized protein DUF4386</fullName>
    </submittedName>
</protein>
<feature type="transmembrane region" description="Helical" evidence="2">
    <location>
        <begin position="119"/>
        <end position="144"/>
    </location>
</feature>
<feature type="transmembrane region" description="Helical" evidence="2">
    <location>
        <begin position="195"/>
        <end position="214"/>
    </location>
</feature>
<keyword evidence="4" id="KW-1185">Reference proteome</keyword>
<evidence type="ECO:0000256" key="2">
    <source>
        <dbReference type="SAM" id="Phobius"/>
    </source>
</evidence>
<proteinExistence type="predicted"/>
<dbReference type="RefSeq" id="WP_100415435.1">
    <property type="nucleotide sequence ID" value="NZ_PGEZ01000002.1"/>
</dbReference>
<evidence type="ECO:0000313" key="4">
    <source>
        <dbReference type="Proteomes" id="UP000230842"/>
    </source>
</evidence>
<keyword evidence="2" id="KW-0472">Membrane</keyword>
<feature type="transmembrane region" description="Helical" evidence="2">
    <location>
        <begin position="220"/>
        <end position="242"/>
    </location>
</feature>
<feature type="transmembrane region" description="Helical" evidence="2">
    <location>
        <begin position="32"/>
        <end position="56"/>
    </location>
</feature>
<dbReference type="OrthoDB" id="4196772at2"/>
<keyword evidence="2" id="KW-0812">Transmembrane</keyword>